<dbReference type="EMBL" id="VEPZ02001761">
    <property type="protein sequence ID" value="KAE8657277.1"/>
    <property type="molecule type" value="Genomic_DNA"/>
</dbReference>
<evidence type="ECO:0000313" key="4">
    <source>
        <dbReference type="Proteomes" id="UP000436088"/>
    </source>
</evidence>
<accession>A0A6A2XLD9</accession>
<proteinExistence type="predicted"/>
<evidence type="ECO:0000256" key="1">
    <source>
        <dbReference type="SAM" id="MobiDB-lite"/>
    </source>
</evidence>
<reference evidence="3" key="1">
    <citation type="submission" date="2019-09" db="EMBL/GenBank/DDBJ databases">
        <title>Draft genome information of white flower Hibiscus syriacus.</title>
        <authorList>
            <person name="Kim Y.-M."/>
        </authorList>
    </citation>
    <scope>NUCLEOTIDE SEQUENCE [LARGE SCALE GENOMIC DNA]</scope>
    <source>
        <strain evidence="3">YM2019G1</strain>
    </source>
</reference>
<gene>
    <name evidence="3" type="ORF">F3Y22_tig00116996pilonHSYRG00367</name>
</gene>
<sequence>MIQGINRPLYQNSEPTEPDDKRLKERGWPLMAWLTLRFPIRVGGRGFRDLHGFNFALLGRCFGALFIIQRAWFPESLLLTWDDRRVCGAFSPIDVASILQCPISPTCEDTRNWGAHSIGVYSVRSGYHWLMRQGVQITPPSSLWLGLSRLHILPKLILLYNLRNRGNVYLHEGRRIPRWHIISSSTAMQSSYTALQISSFSLANSPAAILKKPKIRMLKINVDGAFRSSTSVSATGIITRDHTGMIIVDEHEVHAITRELQPAIELQYESTVVESDATNLVLQLQSRSEDLSVVAFHPVEARNLLHANPHIHIRSIRRSANSTALAFSYAAILTAPFHFSHIYPECIATAVITRACYG</sequence>
<evidence type="ECO:0000259" key="2">
    <source>
        <dbReference type="Pfam" id="PF13456"/>
    </source>
</evidence>
<dbReference type="CDD" id="cd06222">
    <property type="entry name" value="RNase_H_like"/>
    <property type="match status" value="1"/>
</dbReference>
<name>A0A6A2XLD9_HIBSY</name>
<dbReference type="InterPro" id="IPR044730">
    <property type="entry name" value="RNase_H-like_dom_plant"/>
</dbReference>
<dbReference type="Proteomes" id="UP000436088">
    <property type="component" value="Unassembled WGS sequence"/>
</dbReference>
<protein>
    <recommendedName>
        <fullName evidence="2">RNase H type-1 domain-containing protein</fullName>
    </recommendedName>
</protein>
<dbReference type="PANTHER" id="PTHR47074">
    <property type="entry name" value="BNAC02G40300D PROTEIN"/>
    <property type="match status" value="1"/>
</dbReference>
<dbReference type="AlphaFoldDB" id="A0A6A2XLD9"/>
<comment type="caution">
    <text evidence="3">The sequence shown here is derived from an EMBL/GenBank/DDBJ whole genome shotgun (WGS) entry which is preliminary data.</text>
</comment>
<dbReference type="GO" id="GO:0003676">
    <property type="term" value="F:nucleic acid binding"/>
    <property type="evidence" value="ECO:0007669"/>
    <property type="project" value="InterPro"/>
</dbReference>
<dbReference type="InterPro" id="IPR002156">
    <property type="entry name" value="RNaseH_domain"/>
</dbReference>
<organism evidence="3 4">
    <name type="scientific">Hibiscus syriacus</name>
    <name type="common">Rose of Sharon</name>
    <dbReference type="NCBI Taxonomy" id="106335"/>
    <lineage>
        <taxon>Eukaryota</taxon>
        <taxon>Viridiplantae</taxon>
        <taxon>Streptophyta</taxon>
        <taxon>Embryophyta</taxon>
        <taxon>Tracheophyta</taxon>
        <taxon>Spermatophyta</taxon>
        <taxon>Magnoliopsida</taxon>
        <taxon>eudicotyledons</taxon>
        <taxon>Gunneridae</taxon>
        <taxon>Pentapetalae</taxon>
        <taxon>rosids</taxon>
        <taxon>malvids</taxon>
        <taxon>Malvales</taxon>
        <taxon>Malvaceae</taxon>
        <taxon>Malvoideae</taxon>
        <taxon>Hibiscus</taxon>
    </lineage>
</organism>
<evidence type="ECO:0000313" key="3">
    <source>
        <dbReference type="EMBL" id="KAE8657277.1"/>
    </source>
</evidence>
<dbReference type="Pfam" id="PF13456">
    <property type="entry name" value="RVT_3"/>
    <property type="match status" value="1"/>
</dbReference>
<feature type="domain" description="RNase H type-1" evidence="2">
    <location>
        <begin position="221"/>
        <end position="328"/>
    </location>
</feature>
<feature type="region of interest" description="Disordered" evidence="1">
    <location>
        <begin position="1"/>
        <end position="22"/>
    </location>
</feature>
<dbReference type="InterPro" id="IPR052929">
    <property type="entry name" value="RNase_H-like_EbsB-rel"/>
</dbReference>
<dbReference type="PANTHER" id="PTHR47074:SF48">
    <property type="entry name" value="POLYNUCLEOTIDYL TRANSFERASE, RIBONUCLEASE H-LIKE SUPERFAMILY PROTEIN"/>
    <property type="match status" value="1"/>
</dbReference>
<dbReference type="GO" id="GO:0004523">
    <property type="term" value="F:RNA-DNA hybrid ribonuclease activity"/>
    <property type="evidence" value="ECO:0007669"/>
    <property type="project" value="InterPro"/>
</dbReference>
<keyword evidence="4" id="KW-1185">Reference proteome</keyword>